<feature type="region of interest" description="Disordered" evidence="1">
    <location>
        <begin position="48"/>
        <end position="79"/>
    </location>
</feature>
<protein>
    <submittedName>
        <fullName evidence="2">Uncharacterized protein</fullName>
    </submittedName>
</protein>
<proteinExistence type="predicted"/>
<comment type="caution">
    <text evidence="2">The sequence shown here is derived from an EMBL/GenBank/DDBJ whole genome shotgun (WGS) entry which is preliminary data.</text>
</comment>
<sequence>MLPYGLHDSSRSQRSTACKIIGFNAPLYFANADYFLRKVRAIIHLSQHHAPDKQQNPAPKRVNNHHSPTIPSINDQSHVPHHLSSPYPSSTCLICPITLIAGNLRMKLSLLPL</sequence>
<dbReference type="AlphaFoldDB" id="A0A1W0WWD2"/>
<dbReference type="Proteomes" id="UP000192578">
    <property type="component" value="Unassembled WGS sequence"/>
</dbReference>
<evidence type="ECO:0000313" key="3">
    <source>
        <dbReference type="Proteomes" id="UP000192578"/>
    </source>
</evidence>
<dbReference type="EMBL" id="MTYJ01000038">
    <property type="protein sequence ID" value="OQV19498.1"/>
    <property type="molecule type" value="Genomic_DNA"/>
</dbReference>
<evidence type="ECO:0000256" key="1">
    <source>
        <dbReference type="SAM" id="MobiDB-lite"/>
    </source>
</evidence>
<gene>
    <name evidence="2" type="ORF">BV898_06488</name>
</gene>
<organism evidence="2 3">
    <name type="scientific">Hypsibius exemplaris</name>
    <name type="common">Freshwater tardigrade</name>
    <dbReference type="NCBI Taxonomy" id="2072580"/>
    <lineage>
        <taxon>Eukaryota</taxon>
        <taxon>Metazoa</taxon>
        <taxon>Ecdysozoa</taxon>
        <taxon>Tardigrada</taxon>
        <taxon>Eutardigrada</taxon>
        <taxon>Parachela</taxon>
        <taxon>Hypsibioidea</taxon>
        <taxon>Hypsibiidae</taxon>
        <taxon>Hypsibius</taxon>
    </lineage>
</organism>
<reference evidence="3" key="1">
    <citation type="submission" date="2017-01" db="EMBL/GenBank/DDBJ databases">
        <title>Comparative genomics of anhydrobiosis in the tardigrade Hypsibius dujardini.</title>
        <authorList>
            <person name="Yoshida Y."/>
            <person name="Koutsovoulos G."/>
            <person name="Laetsch D."/>
            <person name="Stevens L."/>
            <person name="Kumar S."/>
            <person name="Horikawa D."/>
            <person name="Ishino K."/>
            <person name="Komine S."/>
            <person name="Tomita M."/>
            <person name="Blaxter M."/>
            <person name="Arakawa K."/>
        </authorList>
    </citation>
    <scope>NUCLEOTIDE SEQUENCE [LARGE SCALE GENOMIC DNA]</scope>
    <source>
        <strain evidence="3">Z151</strain>
    </source>
</reference>
<evidence type="ECO:0000313" key="2">
    <source>
        <dbReference type="EMBL" id="OQV19498.1"/>
    </source>
</evidence>
<name>A0A1W0WWD2_HYPEX</name>
<accession>A0A1W0WWD2</accession>
<feature type="compositionally biased region" description="Polar residues" evidence="1">
    <location>
        <begin position="65"/>
        <end position="77"/>
    </location>
</feature>
<keyword evidence="3" id="KW-1185">Reference proteome</keyword>
<dbReference type="OrthoDB" id="288203at2759"/>